<evidence type="ECO:0000256" key="1">
    <source>
        <dbReference type="SAM" id="MobiDB-lite"/>
    </source>
</evidence>
<dbReference type="AlphaFoldDB" id="A0A9X2H6A1"/>
<protein>
    <submittedName>
        <fullName evidence="2">Uncharacterized protein</fullName>
    </submittedName>
</protein>
<proteinExistence type="predicted"/>
<comment type="caution">
    <text evidence="2">The sequence shown here is derived from an EMBL/GenBank/DDBJ whole genome shotgun (WGS) entry which is preliminary data.</text>
</comment>
<evidence type="ECO:0000313" key="2">
    <source>
        <dbReference type="EMBL" id="MCP3056430.1"/>
    </source>
</evidence>
<dbReference type="Proteomes" id="UP001155220">
    <property type="component" value="Unassembled WGS sequence"/>
</dbReference>
<organism evidence="2 3">
    <name type="scientific">Aurantimonas marianensis</name>
    <dbReference type="NCBI Taxonomy" id="2920428"/>
    <lineage>
        <taxon>Bacteria</taxon>
        <taxon>Pseudomonadati</taxon>
        <taxon>Pseudomonadota</taxon>
        <taxon>Alphaproteobacteria</taxon>
        <taxon>Hyphomicrobiales</taxon>
        <taxon>Aurantimonadaceae</taxon>
        <taxon>Aurantimonas</taxon>
    </lineage>
</organism>
<dbReference type="EMBL" id="JALHBS010000093">
    <property type="protein sequence ID" value="MCP3056430.1"/>
    <property type="molecule type" value="Genomic_DNA"/>
</dbReference>
<accession>A0A9X2H6A1</accession>
<keyword evidence="3" id="KW-1185">Reference proteome</keyword>
<feature type="region of interest" description="Disordered" evidence="1">
    <location>
        <begin position="49"/>
        <end position="74"/>
    </location>
</feature>
<evidence type="ECO:0000313" key="3">
    <source>
        <dbReference type="Proteomes" id="UP001155220"/>
    </source>
</evidence>
<reference evidence="2" key="1">
    <citation type="submission" date="2022-03" db="EMBL/GenBank/DDBJ databases">
        <title>Aurantimonas Liuensis sp. Nov., isolated from the hadal seawater of the Mariana Trench.</title>
        <authorList>
            <person name="Liu R."/>
        </authorList>
    </citation>
    <scope>NUCLEOTIDE SEQUENCE</scope>
    <source>
        <strain evidence="2">LRZ36</strain>
    </source>
</reference>
<name>A0A9X2H6A1_9HYPH</name>
<sequence length="74" mass="8428">MFRFWRAADVGLYRDEALTKRNSSKFGSPLAGRQAFVEGRKIGLKIKRLSRPEQSMRAGEQGTMPPRGGFTRIR</sequence>
<dbReference type="RefSeq" id="WP_253965239.1">
    <property type="nucleotide sequence ID" value="NZ_JALHBS010000093.1"/>
</dbReference>
<gene>
    <name evidence="2" type="ORF">MJ956_14945</name>
</gene>